<keyword evidence="2" id="KW-1185">Reference proteome</keyword>
<name>A0ABT6X886_9BURK</name>
<accession>A0ABT6X886</accession>
<evidence type="ECO:0000313" key="1">
    <source>
        <dbReference type="EMBL" id="MDI9234352.1"/>
    </source>
</evidence>
<sequence>MSRNKKPRKAYRPKAMTTDTLGLALHFAAKPTQQDRAEVLGLLRQAIQALRQGVATEHDWSVAAGSVTVAQAIERQGIVRGLHEHIATTDKALQTIYDRAMRTGAWCRTALWFNEMDALANFLEIHAFQVDQLGRKEMLAAIDEAHKQTLAQGHTATLVHNIDAERMAA</sequence>
<evidence type="ECO:0000313" key="2">
    <source>
        <dbReference type="Proteomes" id="UP001431902"/>
    </source>
</evidence>
<dbReference type="EMBL" id="JASGBH010000007">
    <property type="protein sequence ID" value="MDI9234352.1"/>
    <property type="molecule type" value="Genomic_DNA"/>
</dbReference>
<dbReference type="RefSeq" id="WP_283224726.1">
    <property type="nucleotide sequence ID" value="NZ_JASGBH010000007.1"/>
</dbReference>
<dbReference type="Proteomes" id="UP001431902">
    <property type="component" value="Unassembled WGS sequence"/>
</dbReference>
<reference evidence="1" key="1">
    <citation type="submission" date="2023-05" db="EMBL/GenBank/DDBJ databases">
        <title>Limnohabitans sp. strain HM2-2 Genome sequencing and assembly.</title>
        <authorList>
            <person name="Jung Y."/>
        </authorList>
    </citation>
    <scope>NUCLEOTIDE SEQUENCE</scope>
    <source>
        <strain evidence="1">HM2-2</strain>
    </source>
</reference>
<gene>
    <name evidence="1" type="ORF">QLQ16_10935</name>
</gene>
<protein>
    <submittedName>
        <fullName evidence="1">Uncharacterized protein</fullName>
    </submittedName>
</protein>
<comment type="caution">
    <text evidence="1">The sequence shown here is derived from an EMBL/GenBank/DDBJ whole genome shotgun (WGS) entry which is preliminary data.</text>
</comment>
<organism evidence="1 2">
    <name type="scientific">Limnohabitans lacus</name>
    <dbReference type="NCBI Taxonomy" id="3045173"/>
    <lineage>
        <taxon>Bacteria</taxon>
        <taxon>Pseudomonadati</taxon>
        <taxon>Pseudomonadota</taxon>
        <taxon>Betaproteobacteria</taxon>
        <taxon>Burkholderiales</taxon>
        <taxon>Comamonadaceae</taxon>
        <taxon>Limnohabitans</taxon>
    </lineage>
</organism>
<proteinExistence type="predicted"/>